<dbReference type="VEuPathDB" id="FungiDB:ASPCADRAFT_203637"/>
<sequence length="56" mass="5953">PWLYSSSKETCAMPPSGSPTDVVVAGLINLAHSATQDRLPSSGNYTSILDKEFNPT</sequence>
<evidence type="ECO:0000313" key="1">
    <source>
        <dbReference type="EMBL" id="OOF99814.1"/>
    </source>
</evidence>
<dbReference type="AlphaFoldDB" id="A0A1R3RZ73"/>
<dbReference type="EMBL" id="KV907494">
    <property type="protein sequence ID" value="OOF99814.1"/>
    <property type="molecule type" value="Genomic_DNA"/>
</dbReference>
<accession>A0A1R3RZ73</accession>
<proteinExistence type="predicted"/>
<organism evidence="1 2">
    <name type="scientific">Aspergillus carbonarius (strain ITEM 5010)</name>
    <dbReference type="NCBI Taxonomy" id="602072"/>
    <lineage>
        <taxon>Eukaryota</taxon>
        <taxon>Fungi</taxon>
        <taxon>Dikarya</taxon>
        <taxon>Ascomycota</taxon>
        <taxon>Pezizomycotina</taxon>
        <taxon>Eurotiomycetes</taxon>
        <taxon>Eurotiomycetidae</taxon>
        <taxon>Eurotiales</taxon>
        <taxon>Aspergillaceae</taxon>
        <taxon>Aspergillus</taxon>
        <taxon>Aspergillus subgen. Circumdati</taxon>
    </lineage>
</organism>
<protein>
    <submittedName>
        <fullName evidence="1">Uncharacterized protein</fullName>
    </submittedName>
</protein>
<name>A0A1R3RZ73_ASPC5</name>
<keyword evidence="2" id="KW-1185">Reference proteome</keyword>
<evidence type="ECO:0000313" key="2">
    <source>
        <dbReference type="Proteomes" id="UP000188318"/>
    </source>
</evidence>
<feature type="non-terminal residue" evidence="1">
    <location>
        <position position="1"/>
    </location>
</feature>
<gene>
    <name evidence="1" type="ORF">ASPCADRAFT_203637</name>
</gene>
<reference evidence="2" key="1">
    <citation type="journal article" date="2017" name="Genome Biol.">
        <title>Comparative genomics reveals high biological diversity and specific adaptations in the industrially and medically important fungal genus Aspergillus.</title>
        <authorList>
            <person name="de Vries R.P."/>
            <person name="Riley R."/>
            <person name="Wiebenga A."/>
            <person name="Aguilar-Osorio G."/>
            <person name="Amillis S."/>
            <person name="Uchima C.A."/>
            <person name="Anderluh G."/>
            <person name="Asadollahi M."/>
            <person name="Askin M."/>
            <person name="Barry K."/>
            <person name="Battaglia E."/>
            <person name="Bayram O."/>
            <person name="Benocci T."/>
            <person name="Braus-Stromeyer S.A."/>
            <person name="Caldana C."/>
            <person name="Canovas D."/>
            <person name="Cerqueira G.C."/>
            <person name="Chen F."/>
            <person name="Chen W."/>
            <person name="Choi C."/>
            <person name="Clum A."/>
            <person name="Dos Santos R.A."/>
            <person name="Damasio A.R."/>
            <person name="Diallinas G."/>
            <person name="Emri T."/>
            <person name="Fekete E."/>
            <person name="Flipphi M."/>
            <person name="Freyberg S."/>
            <person name="Gallo A."/>
            <person name="Gournas C."/>
            <person name="Habgood R."/>
            <person name="Hainaut M."/>
            <person name="Harispe M.L."/>
            <person name="Henrissat B."/>
            <person name="Hilden K.S."/>
            <person name="Hope R."/>
            <person name="Hossain A."/>
            <person name="Karabika E."/>
            <person name="Karaffa L."/>
            <person name="Karanyi Z."/>
            <person name="Krasevec N."/>
            <person name="Kuo A."/>
            <person name="Kusch H."/>
            <person name="LaButti K."/>
            <person name="Lagendijk E.L."/>
            <person name="Lapidus A."/>
            <person name="Levasseur A."/>
            <person name="Lindquist E."/>
            <person name="Lipzen A."/>
            <person name="Logrieco A.F."/>
            <person name="MacCabe A."/>
            <person name="Maekelae M.R."/>
            <person name="Malavazi I."/>
            <person name="Melin P."/>
            <person name="Meyer V."/>
            <person name="Mielnichuk N."/>
            <person name="Miskei M."/>
            <person name="Molnar A.P."/>
            <person name="Mule G."/>
            <person name="Ngan C.Y."/>
            <person name="Orejas M."/>
            <person name="Orosz E."/>
            <person name="Ouedraogo J.P."/>
            <person name="Overkamp K.M."/>
            <person name="Park H.-S."/>
            <person name="Perrone G."/>
            <person name="Piumi F."/>
            <person name="Punt P.J."/>
            <person name="Ram A.F."/>
            <person name="Ramon A."/>
            <person name="Rauscher S."/>
            <person name="Record E."/>
            <person name="Riano-Pachon D.M."/>
            <person name="Robert V."/>
            <person name="Roehrig J."/>
            <person name="Ruller R."/>
            <person name="Salamov A."/>
            <person name="Salih N.S."/>
            <person name="Samson R.A."/>
            <person name="Sandor E."/>
            <person name="Sanguinetti M."/>
            <person name="Schuetze T."/>
            <person name="Sepcic K."/>
            <person name="Shelest E."/>
            <person name="Sherlock G."/>
            <person name="Sophianopoulou V."/>
            <person name="Squina F.M."/>
            <person name="Sun H."/>
            <person name="Susca A."/>
            <person name="Todd R.B."/>
            <person name="Tsang A."/>
            <person name="Unkles S.E."/>
            <person name="van de Wiele N."/>
            <person name="van Rossen-Uffink D."/>
            <person name="Oliveira J.V."/>
            <person name="Vesth T.C."/>
            <person name="Visser J."/>
            <person name="Yu J.-H."/>
            <person name="Zhou M."/>
            <person name="Andersen M.R."/>
            <person name="Archer D.B."/>
            <person name="Baker S.E."/>
            <person name="Benoit I."/>
            <person name="Brakhage A.A."/>
            <person name="Braus G.H."/>
            <person name="Fischer R."/>
            <person name="Frisvad J.C."/>
            <person name="Goldman G.H."/>
            <person name="Houbraken J."/>
            <person name="Oakley B."/>
            <person name="Pocsi I."/>
            <person name="Scazzocchio C."/>
            <person name="Seiboth B."/>
            <person name="vanKuyk P.A."/>
            <person name="Wortman J."/>
            <person name="Dyer P.S."/>
            <person name="Grigoriev I.V."/>
        </authorList>
    </citation>
    <scope>NUCLEOTIDE SEQUENCE [LARGE SCALE GENOMIC DNA]</scope>
    <source>
        <strain evidence="2">ITEM 5010</strain>
    </source>
</reference>
<dbReference type="Proteomes" id="UP000188318">
    <property type="component" value="Unassembled WGS sequence"/>
</dbReference>